<dbReference type="PANTHER" id="PTHR43420">
    <property type="entry name" value="ACETYLTRANSFERASE"/>
    <property type="match status" value="1"/>
</dbReference>
<dbReference type="OrthoDB" id="9787920at2"/>
<proteinExistence type="predicted"/>
<gene>
    <name evidence="4" type="ORF">GLW05_08350</name>
</gene>
<feature type="domain" description="N-acetyltransferase" evidence="3">
    <location>
        <begin position="1"/>
        <end position="140"/>
    </location>
</feature>
<evidence type="ECO:0000256" key="2">
    <source>
        <dbReference type="ARBA" id="ARBA00023315"/>
    </source>
</evidence>
<dbReference type="PROSITE" id="PS51186">
    <property type="entry name" value="GNAT"/>
    <property type="match status" value="1"/>
</dbReference>
<dbReference type="SUPFAM" id="SSF55729">
    <property type="entry name" value="Acyl-CoA N-acyltransferases (Nat)"/>
    <property type="match status" value="1"/>
</dbReference>
<dbReference type="InterPro" id="IPR000182">
    <property type="entry name" value="GNAT_dom"/>
</dbReference>
<dbReference type="EMBL" id="WMEQ01000005">
    <property type="protein sequence ID" value="MYL33606.1"/>
    <property type="molecule type" value="Genomic_DNA"/>
</dbReference>
<name>A0A6I4ZXP1_9BACI</name>
<comment type="caution">
    <text evidence="4">The sequence shown here is derived from an EMBL/GenBank/DDBJ whole genome shotgun (WGS) entry which is preliminary data.</text>
</comment>
<evidence type="ECO:0000259" key="3">
    <source>
        <dbReference type="PROSITE" id="PS51186"/>
    </source>
</evidence>
<dbReference type="AlphaFoldDB" id="A0A6I4ZXP1"/>
<dbReference type="Proteomes" id="UP000468638">
    <property type="component" value="Unassembled WGS sequence"/>
</dbReference>
<protein>
    <submittedName>
        <fullName evidence="4">GNAT family N-acetyltransferase</fullName>
    </submittedName>
</protein>
<evidence type="ECO:0000313" key="5">
    <source>
        <dbReference type="Proteomes" id="UP000468638"/>
    </source>
</evidence>
<keyword evidence="1 4" id="KW-0808">Transferase</keyword>
<dbReference type="Gene3D" id="3.40.630.30">
    <property type="match status" value="1"/>
</dbReference>
<dbReference type="InterPro" id="IPR016181">
    <property type="entry name" value="Acyl_CoA_acyltransferase"/>
</dbReference>
<evidence type="ECO:0000256" key="1">
    <source>
        <dbReference type="ARBA" id="ARBA00022679"/>
    </source>
</evidence>
<dbReference type="InterPro" id="IPR050680">
    <property type="entry name" value="YpeA/RimI_acetyltransf"/>
</dbReference>
<keyword evidence="2" id="KW-0012">Acyltransferase</keyword>
<organism evidence="4 5">
    <name type="scientific">Pontibacillus yanchengensis</name>
    <dbReference type="NCBI Taxonomy" id="462910"/>
    <lineage>
        <taxon>Bacteria</taxon>
        <taxon>Bacillati</taxon>
        <taxon>Bacillota</taxon>
        <taxon>Bacilli</taxon>
        <taxon>Bacillales</taxon>
        <taxon>Bacillaceae</taxon>
        <taxon>Pontibacillus</taxon>
    </lineage>
</organism>
<evidence type="ECO:0000313" key="4">
    <source>
        <dbReference type="EMBL" id="MYL33606.1"/>
    </source>
</evidence>
<dbReference type="PANTHER" id="PTHR43420:SF47">
    <property type="entry name" value="N-ACETYLTRANSFERASE DOMAIN-CONTAINING PROTEIN"/>
    <property type="match status" value="1"/>
</dbReference>
<dbReference type="Pfam" id="PF00583">
    <property type="entry name" value="Acetyltransf_1"/>
    <property type="match status" value="1"/>
</dbReference>
<dbReference type="GO" id="GO:0016747">
    <property type="term" value="F:acyltransferase activity, transferring groups other than amino-acyl groups"/>
    <property type="evidence" value="ECO:0007669"/>
    <property type="project" value="InterPro"/>
</dbReference>
<reference evidence="4 5" key="1">
    <citation type="submission" date="2019-11" db="EMBL/GenBank/DDBJ databases">
        <title>Genome sequences of 17 halophilic strains isolated from different environments.</title>
        <authorList>
            <person name="Furrow R.E."/>
        </authorList>
    </citation>
    <scope>NUCLEOTIDE SEQUENCE [LARGE SCALE GENOMIC DNA]</scope>
    <source>
        <strain evidence="4 5">22514_16_FS</strain>
    </source>
</reference>
<dbReference type="CDD" id="cd04301">
    <property type="entry name" value="NAT_SF"/>
    <property type="match status" value="1"/>
</dbReference>
<accession>A0A6I4ZXP1</accession>
<dbReference type="RefSeq" id="WP_160909481.1">
    <property type="nucleotide sequence ID" value="NZ_WMEQ01000005.1"/>
</dbReference>
<sequence length="140" mass="16627">MKITQRWNEKDSDYIRQKVIEHNLANLPEEVKHPVKHISFIVRDEKEEILGGITGKIFWYHLHIHNLWVDQSLRGEGYGKQLLHHIETVAKENQCSLIQLDSFSFQAPDFYQKYGYEVVGSIDEFPTKEHSQYYLVKRLV</sequence>